<dbReference type="InterPro" id="IPR027417">
    <property type="entry name" value="P-loop_NTPase"/>
</dbReference>
<dbReference type="SUPFAM" id="SSF46785">
    <property type="entry name" value="Winged helix' DNA-binding domain"/>
    <property type="match status" value="1"/>
</dbReference>
<dbReference type="SUPFAM" id="SSF52540">
    <property type="entry name" value="P-loop containing nucleoside triphosphate hydrolases"/>
    <property type="match status" value="1"/>
</dbReference>
<dbReference type="InterPro" id="IPR050206">
    <property type="entry name" value="FtsK/SpoIIIE/SftA"/>
</dbReference>
<name>A0A645DQG1_9ZZZZ</name>
<gene>
    <name evidence="4" type="primary">spoIIIE_18</name>
    <name evidence="4" type="ORF">SDC9_138636</name>
</gene>
<keyword evidence="2" id="KW-0067">ATP-binding</keyword>
<evidence type="ECO:0000259" key="3">
    <source>
        <dbReference type="PROSITE" id="PS50901"/>
    </source>
</evidence>
<feature type="domain" description="FtsK" evidence="3">
    <location>
        <begin position="18"/>
        <end position="205"/>
    </location>
</feature>
<dbReference type="PANTHER" id="PTHR22683:SF41">
    <property type="entry name" value="DNA TRANSLOCASE FTSK"/>
    <property type="match status" value="1"/>
</dbReference>
<evidence type="ECO:0000256" key="1">
    <source>
        <dbReference type="ARBA" id="ARBA00022741"/>
    </source>
</evidence>
<dbReference type="Gene3D" id="3.40.50.300">
    <property type="entry name" value="P-loop containing nucleotide triphosphate hydrolases"/>
    <property type="match status" value="1"/>
</dbReference>
<keyword evidence="1" id="KW-0547">Nucleotide-binding</keyword>
<proteinExistence type="predicted"/>
<dbReference type="PANTHER" id="PTHR22683">
    <property type="entry name" value="SPORULATION PROTEIN RELATED"/>
    <property type="match status" value="1"/>
</dbReference>
<dbReference type="Pfam" id="PF01580">
    <property type="entry name" value="FtsK_SpoIIIE"/>
    <property type="match status" value="1"/>
</dbReference>
<dbReference type="GO" id="GO:0003677">
    <property type="term" value="F:DNA binding"/>
    <property type="evidence" value="ECO:0007669"/>
    <property type="project" value="InterPro"/>
</dbReference>
<dbReference type="InterPro" id="IPR002543">
    <property type="entry name" value="FtsK_dom"/>
</dbReference>
<dbReference type="AlphaFoldDB" id="A0A645DQG1"/>
<protein>
    <submittedName>
        <fullName evidence="4">DNA translocase SpoIIIE</fullName>
    </submittedName>
</protein>
<dbReference type="Gene3D" id="1.10.10.10">
    <property type="entry name" value="Winged helix-like DNA-binding domain superfamily/Winged helix DNA-binding domain"/>
    <property type="match status" value="1"/>
</dbReference>
<dbReference type="InterPro" id="IPR036388">
    <property type="entry name" value="WH-like_DNA-bd_sf"/>
</dbReference>
<comment type="caution">
    <text evidence="4">The sequence shown here is derived from an EMBL/GenBank/DDBJ whole genome shotgun (WGS) entry which is preliminary data.</text>
</comment>
<dbReference type="InterPro" id="IPR018541">
    <property type="entry name" value="Ftsk_gamma"/>
</dbReference>
<dbReference type="EMBL" id="VSSQ01038550">
    <property type="protein sequence ID" value="MPM91505.1"/>
    <property type="molecule type" value="Genomic_DNA"/>
</dbReference>
<dbReference type="InterPro" id="IPR036390">
    <property type="entry name" value="WH_DNA-bd_sf"/>
</dbReference>
<evidence type="ECO:0000256" key="2">
    <source>
        <dbReference type="ARBA" id="ARBA00022840"/>
    </source>
</evidence>
<organism evidence="4">
    <name type="scientific">bioreactor metagenome</name>
    <dbReference type="NCBI Taxonomy" id="1076179"/>
    <lineage>
        <taxon>unclassified sequences</taxon>
        <taxon>metagenomes</taxon>
        <taxon>ecological metagenomes</taxon>
    </lineage>
</organism>
<sequence length="360" mass="39125">MKKYPSKLAVALGIDVSGQPVVVDIADMPHVLIAGSTGSGKSVCVNSFLCSILFRATPEEVKFILVDPKRVELTGYNDIPHLLTPVIVEPNKVVSALKWACQLMDQRYKMLAEVGVRNIHDYNELSGLATMPNIVIVIDELADVMLFAPAEVEESVTRLAQMARAVGIHLVLATQRPSVDVLTGLIKANVPTRIAFNVASVTDSRVILDTPGAEKLLGRGDMLYQAPDKAKPVRVQGTFVSSQETKSLIDFIKAEGQKPQYEEEIVTKFQSTKVTGGSAGEAGGDVDGKFVEAVRLFARADKASSSLIQRRLSVGYARAARILDQMYEAGLVGPPDSSKPRDINTTKMNEFLIQQNQEES</sequence>
<evidence type="ECO:0000313" key="4">
    <source>
        <dbReference type="EMBL" id="MPM91505.1"/>
    </source>
</evidence>
<dbReference type="PROSITE" id="PS50901">
    <property type="entry name" value="FTSK"/>
    <property type="match status" value="1"/>
</dbReference>
<dbReference type="SMART" id="SM00843">
    <property type="entry name" value="Ftsk_gamma"/>
    <property type="match status" value="1"/>
</dbReference>
<dbReference type="CDD" id="cd01127">
    <property type="entry name" value="TrwB_TraG_TraD_VirD4"/>
    <property type="match status" value="1"/>
</dbReference>
<reference evidence="4" key="1">
    <citation type="submission" date="2019-08" db="EMBL/GenBank/DDBJ databases">
        <authorList>
            <person name="Kucharzyk K."/>
            <person name="Murdoch R.W."/>
            <person name="Higgins S."/>
            <person name="Loffler F."/>
        </authorList>
    </citation>
    <scope>NUCLEOTIDE SEQUENCE</scope>
</reference>
<dbReference type="GO" id="GO:0005524">
    <property type="term" value="F:ATP binding"/>
    <property type="evidence" value="ECO:0007669"/>
    <property type="project" value="UniProtKB-KW"/>
</dbReference>
<accession>A0A645DQG1</accession>
<dbReference type="Pfam" id="PF09397">
    <property type="entry name" value="FtsK_gamma"/>
    <property type="match status" value="1"/>
</dbReference>